<evidence type="ECO:0000256" key="1">
    <source>
        <dbReference type="PROSITE-ProRule" id="PRU00221"/>
    </source>
</evidence>
<evidence type="ECO:0000313" key="2">
    <source>
        <dbReference type="EMBL" id="KVM35660.1"/>
    </source>
</evidence>
<keyword evidence="1" id="KW-0853">WD repeat</keyword>
<name>A0AB73G4S7_9BURK</name>
<dbReference type="InterPro" id="IPR015943">
    <property type="entry name" value="WD40/YVTN_repeat-like_dom_sf"/>
</dbReference>
<proteinExistence type="predicted"/>
<dbReference type="Proteomes" id="UP000061665">
    <property type="component" value="Unassembled WGS sequence"/>
</dbReference>
<evidence type="ECO:0000313" key="3">
    <source>
        <dbReference type="Proteomes" id="UP000061665"/>
    </source>
</evidence>
<dbReference type="PROSITE" id="PS50082">
    <property type="entry name" value="WD_REPEATS_2"/>
    <property type="match status" value="1"/>
</dbReference>
<dbReference type="EMBL" id="LOZE01000039">
    <property type="protein sequence ID" value="KVM35660.1"/>
    <property type="molecule type" value="Genomic_DNA"/>
</dbReference>
<dbReference type="SMART" id="SM00320">
    <property type="entry name" value="WD40"/>
    <property type="match status" value="2"/>
</dbReference>
<feature type="repeat" description="WD" evidence="1">
    <location>
        <begin position="1034"/>
        <end position="1052"/>
    </location>
</feature>
<comment type="caution">
    <text evidence="2">The sequence shown here is derived from an EMBL/GenBank/DDBJ whole genome shotgun (WGS) entry which is preliminary data.</text>
</comment>
<reference evidence="2 3" key="1">
    <citation type="submission" date="2015-11" db="EMBL/GenBank/DDBJ databases">
        <title>Expanding the genomic diversity of Burkholderia species for the development of highly accurate diagnostics.</title>
        <authorList>
            <person name="Sahl J."/>
            <person name="Keim P."/>
            <person name="Wagner D."/>
        </authorList>
    </citation>
    <scope>NUCLEOTIDE SEQUENCE [LARGE SCALE GENOMIC DNA]</scope>
    <source>
        <strain evidence="2 3">MSMB2058</strain>
    </source>
</reference>
<dbReference type="AlphaFoldDB" id="A0AB73G4S7"/>
<dbReference type="InterPro" id="IPR011047">
    <property type="entry name" value="Quinoprotein_ADH-like_sf"/>
</dbReference>
<dbReference type="SUPFAM" id="SSF50998">
    <property type="entry name" value="Quinoprotein alcohol dehydrogenase-like"/>
    <property type="match status" value="1"/>
</dbReference>
<dbReference type="Gene3D" id="2.130.10.10">
    <property type="entry name" value="YVTN repeat-like/Quinoprotein amine dehydrogenase"/>
    <property type="match status" value="1"/>
</dbReference>
<dbReference type="InterPro" id="IPR036322">
    <property type="entry name" value="WD40_repeat_dom_sf"/>
</dbReference>
<sequence length="1115" mass="121588">MIDVAVFARRKLISEIAYQIAQALGLHEHDPHLLAQAIVARQRKTVIVLDALDESDDRDAILAQLIAPLLGQPRVFIIIGTRADTPAGGQRFRALGAETVEIDLDDPRYAEFADVARYARHRLLATEEPDRQTPYRQAPEVAAMVANAIAERAQNIFLVAYTAVMALLAQPSIVDVSVDGWVNRLPTGLDEAFDQYLDRIGQGKPGGNEASMVRAVLRPLAFAEGDGLPWGELWPSAARALSTHATRHADIEAARLHAAPFIVEDLEDGRSVYRLYHERIAEWLRASEHPEAAQDAMFGALLQLVPTGNDETRDWHLAHPHIKRHLATYAAKAGRFDSIASDPAFLVVADPESVIRHLSSPPASLLKLAQAYRRVFALLRDASEDERRSYLALSLLKGGQEAEARRLGVGEQRSARRGWMPVWTQWRRPYVSQVLSVGEWRVSALQIGVWSAGEPVGIVGRESGLVEVFRLADGRRLASWQPWEESVTHVELVDTLQGPLLIGSWTSGHVASQNLQTMESWHGLVSDGDGSSTPVNAMASIFVGGQWACVTAHEDLSLIVRDLPSLQVRKIRRQSLRTAIYEMQGITTATGPCLLAVGDSYGNKGEMESPIPSAGSVLTLWTPDLTLLWQSERKEGCMTGTELARAWGQSFVVGSQNYWGPPEVWRLDGDTLDPVFRAEKPCDRAWLVDAGPSVWLYTATHAGLLREHLAWENGEVRTRPQSSPPHSPDLRGSRWTRMTRIHGEPHVLSADGGAVLMWNLAELAAMGPLSGSDFDALGGIVCMTVGPSATGLFCGTDTGKLICLDSDSGRLLGQLDFGLRNVIDSITSYSDKGVEYLVLAVGSTIQVVTAECSPRKSCTIEAGGNVYRVGAAAYRGEPLVFASVLSEEVWAVRAWHLSTGIELDTRPPWGSINWRYQLWGGQEDKQISGLSVLATGDRVRLAFASRYGRVMVATFGEMSGPRSLPYETWNLPQSINDQITALACDEEGRFLAAGTAYGHMALWRFNSGECLAAVGPTHLELEISTIAFLHRRGGTFVVSGGADGIVRLWTIRLEPIRHINVGAPVEALTVLGNQQLAIASREGIAVLALGDGFLDGVQAAVPESDDTNEADAFSS</sequence>
<organism evidence="2 3">
    <name type="scientific">Burkholderia ubonensis</name>
    <dbReference type="NCBI Taxonomy" id="101571"/>
    <lineage>
        <taxon>Bacteria</taxon>
        <taxon>Pseudomonadati</taxon>
        <taxon>Pseudomonadota</taxon>
        <taxon>Betaproteobacteria</taxon>
        <taxon>Burkholderiales</taxon>
        <taxon>Burkholderiaceae</taxon>
        <taxon>Burkholderia</taxon>
        <taxon>Burkholderia cepacia complex</taxon>
    </lineage>
</organism>
<dbReference type="SUPFAM" id="SSF50978">
    <property type="entry name" value="WD40 repeat-like"/>
    <property type="match status" value="1"/>
</dbReference>
<protein>
    <submittedName>
        <fullName evidence="2">Uncharacterized protein</fullName>
    </submittedName>
</protein>
<accession>A0AB73G4S7</accession>
<gene>
    <name evidence="2" type="ORF">WJ53_31795</name>
</gene>
<dbReference type="InterPro" id="IPR001680">
    <property type="entry name" value="WD40_rpt"/>
</dbReference>
<dbReference type="PANTHER" id="PTHR10039">
    <property type="entry name" value="AMELOGENIN"/>
    <property type="match status" value="1"/>
</dbReference>